<dbReference type="Proteomes" id="UP000019442">
    <property type="component" value="Chromosome"/>
</dbReference>
<name>W8KPE7_9GAMM</name>
<dbReference type="AlphaFoldDB" id="W8KPE7"/>
<gene>
    <name evidence="1" type="ORF">M911_06650</name>
</gene>
<proteinExistence type="predicted"/>
<protein>
    <submittedName>
        <fullName evidence="1">Uncharacterized protein</fullName>
    </submittedName>
</protein>
<reference evidence="2" key="2">
    <citation type="submission" date="2014-02" db="EMBL/GenBank/DDBJ databases">
        <title>Draft Genome Sequence of extremely halophilic bacteria Halorhodospira halochloris.</title>
        <authorList>
            <person name="Singh K.S."/>
        </authorList>
    </citation>
    <scope>NUCLEOTIDE SEQUENCE [LARGE SCALE GENOMIC DNA]</scope>
    <source>
        <strain evidence="2">A</strain>
    </source>
</reference>
<sequence>MDRLMKLLSPLIGQQAVVDGIRCQVIEILDTDPEPRLVVGEVAGHHVIQPDQHGEPHRRVERTFTLPLLNDDHSDIHPVIQTLAGDDRVAELRRVLKG</sequence>
<dbReference type="HOGENOM" id="CLU_167546_1_0_6"/>
<organism evidence="1 2">
    <name type="scientific">Ectothiorhodospira haloalkaliphila</name>
    <dbReference type="NCBI Taxonomy" id="421628"/>
    <lineage>
        <taxon>Bacteria</taxon>
        <taxon>Pseudomonadati</taxon>
        <taxon>Pseudomonadota</taxon>
        <taxon>Gammaproteobacteria</taxon>
        <taxon>Chromatiales</taxon>
        <taxon>Ectothiorhodospiraceae</taxon>
        <taxon>Ectothiorhodospira</taxon>
    </lineage>
</organism>
<dbReference type="KEGG" id="hhc:M911_06650"/>
<evidence type="ECO:0000313" key="2">
    <source>
        <dbReference type="Proteomes" id="UP000019442"/>
    </source>
</evidence>
<evidence type="ECO:0000313" key="1">
    <source>
        <dbReference type="EMBL" id="AHK78892.1"/>
    </source>
</evidence>
<accession>W8KPE7</accession>
<keyword evidence="2" id="KW-1185">Reference proteome</keyword>
<dbReference type="EMBL" id="CP007268">
    <property type="protein sequence ID" value="AHK78892.1"/>
    <property type="molecule type" value="Genomic_DNA"/>
</dbReference>
<reference evidence="1 2" key="1">
    <citation type="journal article" date="2014" name="J Genomics">
        <title>Draft Genome Sequence of the Extremely Halophilic Phototrophic Purple Sulfur Bacterium Halorhodospira halochloris.</title>
        <authorList>
            <person name="Singh K.S."/>
            <person name="Kirksey J."/>
            <person name="Hoff W.D."/>
            <person name="Deole R."/>
        </authorList>
    </citation>
    <scope>NUCLEOTIDE SEQUENCE [LARGE SCALE GENOMIC DNA]</scope>
    <source>
        <strain evidence="1 2">A</strain>
    </source>
</reference>
<dbReference type="OrthoDB" id="7066453at2"/>